<keyword evidence="4" id="KW-1185">Reference proteome</keyword>
<dbReference type="EMBL" id="VTOX01000006">
    <property type="protein sequence ID" value="NKE67574.1"/>
    <property type="molecule type" value="Genomic_DNA"/>
</dbReference>
<reference evidence="3 4" key="1">
    <citation type="journal article" date="2020" name="Nature">
        <title>Bacterial chemolithoautotrophy via manganese oxidation.</title>
        <authorList>
            <person name="Yu H."/>
            <person name="Leadbetter J.R."/>
        </authorList>
    </citation>
    <scope>NUCLEOTIDE SEQUENCE [LARGE SCALE GENOMIC DNA]</scope>
    <source>
        <strain evidence="3 4">RBP-1</strain>
    </source>
</reference>
<keyword evidence="2" id="KW-1133">Transmembrane helix</keyword>
<feature type="region of interest" description="Disordered" evidence="1">
    <location>
        <begin position="50"/>
        <end position="73"/>
    </location>
</feature>
<comment type="caution">
    <text evidence="3">The sequence shown here is derived from an EMBL/GenBank/DDBJ whole genome shotgun (WGS) entry which is preliminary data.</text>
</comment>
<sequence length="73" mass="8254">MQIGSMAHEFFGLPSESHEVLSLAVLNGALMFLLPVGLIAYLCWRDKRKARAGVAKPRRRRRRRARPGRQPGV</sequence>
<accession>A0A7X6DI37</accession>
<dbReference type="Proteomes" id="UP000521868">
    <property type="component" value="Unassembled WGS sequence"/>
</dbReference>
<keyword evidence="2" id="KW-0812">Transmembrane</keyword>
<evidence type="ECO:0000313" key="4">
    <source>
        <dbReference type="Proteomes" id="UP000521868"/>
    </source>
</evidence>
<name>A0A7X6DI37_9BURK</name>
<gene>
    <name evidence="3" type="ORF">RAMLITH_17260</name>
</gene>
<feature type="compositionally biased region" description="Basic residues" evidence="1">
    <location>
        <begin position="50"/>
        <end position="67"/>
    </location>
</feature>
<evidence type="ECO:0000313" key="3">
    <source>
        <dbReference type="EMBL" id="NKE67574.1"/>
    </source>
</evidence>
<proteinExistence type="predicted"/>
<feature type="transmembrane region" description="Helical" evidence="2">
    <location>
        <begin position="20"/>
        <end position="44"/>
    </location>
</feature>
<evidence type="ECO:0000256" key="1">
    <source>
        <dbReference type="SAM" id="MobiDB-lite"/>
    </source>
</evidence>
<dbReference type="AlphaFoldDB" id="A0A7X6DI37"/>
<keyword evidence="2" id="KW-0472">Membrane</keyword>
<protein>
    <submittedName>
        <fullName evidence="3">Uncharacterized protein</fullName>
    </submittedName>
</protein>
<organism evidence="3 4">
    <name type="scientific">Ramlibacter lithotrophicus</name>
    <dbReference type="NCBI Taxonomy" id="2606681"/>
    <lineage>
        <taxon>Bacteria</taxon>
        <taxon>Pseudomonadati</taxon>
        <taxon>Pseudomonadota</taxon>
        <taxon>Betaproteobacteria</taxon>
        <taxon>Burkholderiales</taxon>
        <taxon>Comamonadaceae</taxon>
        <taxon>Ramlibacter</taxon>
    </lineage>
</organism>
<evidence type="ECO:0000256" key="2">
    <source>
        <dbReference type="SAM" id="Phobius"/>
    </source>
</evidence>